<evidence type="ECO:0000313" key="2">
    <source>
        <dbReference type="EMBL" id="NEE04410.1"/>
    </source>
</evidence>
<feature type="signal peptide" evidence="1">
    <location>
        <begin position="1"/>
        <end position="28"/>
    </location>
</feature>
<protein>
    <recommendedName>
        <fullName evidence="4">DUF732 domain-containing protein</fullName>
    </recommendedName>
</protein>
<accession>A0A6L9SK05</accession>
<evidence type="ECO:0000256" key="1">
    <source>
        <dbReference type="SAM" id="SignalP"/>
    </source>
</evidence>
<organism evidence="2 3">
    <name type="scientific">Phytoactinopolyspora halotolerans</name>
    <dbReference type="NCBI Taxonomy" id="1981512"/>
    <lineage>
        <taxon>Bacteria</taxon>
        <taxon>Bacillati</taxon>
        <taxon>Actinomycetota</taxon>
        <taxon>Actinomycetes</taxon>
        <taxon>Jiangellales</taxon>
        <taxon>Jiangellaceae</taxon>
        <taxon>Phytoactinopolyspora</taxon>
    </lineage>
</organism>
<comment type="caution">
    <text evidence="2">The sequence shown here is derived from an EMBL/GenBank/DDBJ whole genome shotgun (WGS) entry which is preliminary data.</text>
</comment>
<dbReference type="AlphaFoldDB" id="A0A6L9SK05"/>
<dbReference type="EMBL" id="JAAGOA010000034">
    <property type="protein sequence ID" value="NEE04410.1"/>
    <property type="molecule type" value="Genomic_DNA"/>
</dbReference>
<keyword evidence="1" id="KW-0732">Signal</keyword>
<dbReference type="RefSeq" id="WP_163744919.1">
    <property type="nucleotide sequence ID" value="NZ_JAAGOA010000034.1"/>
</dbReference>
<reference evidence="2 3" key="1">
    <citation type="submission" date="2020-02" db="EMBL/GenBank/DDBJ databases">
        <authorList>
            <person name="Li X.-J."/>
            <person name="Han X.-M."/>
        </authorList>
    </citation>
    <scope>NUCLEOTIDE SEQUENCE [LARGE SCALE GENOMIC DNA]</scope>
    <source>
        <strain evidence="2 3">CCTCC AB 2017055</strain>
    </source>
</reference>
<evidence type="ECO:0000313" key="3">
    <source>
        <dbReference type="Proteomes" id="UP000475214"/>
    </source>
</evidence>
<keyword evidence="3" id="KW-1185">Reference proteome</keyword>
<proteinExistence type="predicted"/>
<sequence>MGRTLRRALLTSVATVGIVGLAASQASAHFCFRENLNERAQESSASSPAWATFEELAFQFTGLCPAGIEVLADAAGVTTSTLIHTKAVLAGGTLKKGPDGGTPAISHLDIAAIEAAEDDAIAACA</sequence>
<gene>
    <name evidence="2" type="ORF">G1H10_30010</name>
</gene>
<evidence type="ECO:0008006" key="4">
    <source>
        <dbReference type="Google" id="ProtNLM"/>
    </source>
</evidence>
<dbReference type="Proteomes" id="UP000475214">
    <property type="component" value="Unassembled WGS sequence"/>
</dbReference>
<feature type="chain" id="PRO_5026763510" description="DUF732 domain-containing protein" evidence="1">
    <location>
        <begin position="29"/>
        <end position="125"/>
    </location>
</feature>
<name>A0A6L9SK05_9ACTN</name>